<keyword evidence="5" id="KW-0408">Iron</keyword>
<accession>A0A0M4QEV5</accession>
<dbReference type="CDD" id="cd03467">
    <property type="entry name" value="Rieske"/>
    <property type="match status" value="1"/>
</dbReference>
<evidence type="ECO:0000256" key="2">
    <source>
        <dbReference type="ARBA" id="ARBA00015816"/>
    </source>
</evidence>
<dbReference type="KEGG" id="aaq:AOC05_05345"/>
<dbReference type="InterPro" id="IPR014349">
    <property type="entry name" value="Rieske_Fe-S_prot"/>
</dbReference>
<dbReference type="InterPro" id="IPR005805">
    <property type="entry name" value="Rieske_Fe-S_prot_C"/>
</dbReference>
<dbReference type="RefSeq" id="WP_062006310.1">
    <property type="nucleotide sequence ID" value="NZ_CP012677.1"/>
</dbReference>
<dbReference type="Gene3D" id="2.102.10.10">
    <property type="entry name" value="Rieske [2Fe-2S] iron-sulphur domain"/>
    <property type="match status" value="1"/>
</dbReference>
<dbReference type="GO" id="GO:0016705">
    <property type="term" value="F:oxidoreductase activity, acting on paired donors, with incorporation or reduction of molecular oxygen"/>
    <property type="evidence" value="ECO:0007669"/>
    <property type="project" value="UniProtKB-ARBA"/>
</dbReference>
<dbReference type="InterPro" id="IPR006311">
    <property type="entry name" value="TAT_signal"/>
</dbReference>
<dbReference type="EMBL" id="CP012677">
    <property type="protein sequence ID" value="ALE91892.1"/>
    <property type="molecule type" value="Genomic_DNA"/>
</dbReference>
<keyword evidence="7" id="KW-1015">Disulfide bond</keyword>
<comment type="function">
    <text evidence="1">Iron-sulfur subunit of the cytochrome bc1 complex, an essential component of the respiratory electron transport chain required for ATP synthesis. The bc1 complex catalyzes the oxidation of menaquinol and the reduction of cytochrome c in the respiratory chain. The bc1 complex operates through a Q-cycle mechanism that couples electron transfer to generation of the proton gradient that drives ATP synthesis.</text>
</comment>
<dbReference type="PATRIC" id="fig|656366.3.peg.1148"/>
<evidence type="ECO:0000313" key="13">
    <source>
        <dbReference type="Proteomes" id="UP000062833"/>
    </source>
</evidence>
<sequence>MTVESSLTRRNVLRVSTAASGAACALALAGCAPAGPAQISAGKTPEAIPSTGTPVRVGKLSDVPVGATAKGVANDVNVVIFRPNEATVLAYSDVCTHAGCQVAPNGADFKCPCHSSVFKGSDGTVVSGPAKAPLPRYAAAIDGEWITVSI</sequence>
<evidence type="ECO:0000259" key="11">
    <source>
        <dbReference type="PROSITE" id="PS51296"/>
    </source>
</evidence>
<evidence type="ECO:0000256" key="3">
    <source>
        <dbReference type="ARBA" id="ARBA00022714"/>
    </source>
</evidence>
<evidence type="ECO:0000256" key="6">
    <source>
        <dbReference type="ARBA" id="ARBA00023014"/>
    </source>
</evidence>
<feature type="chain" id="PRO_5039352763" description="Cytochrome bc1 complex Rieske iron-sulfur subunit" evidence="10">
    <location>
        <begin position="35"/>
        <end position="150"/>
    </location>
</feature>
<dbReference type="PANTHER" id="PTHR10134">
    <property type="entry name" value="CYTOCHROME B-C1 COMPLEX SUBUNIT RIESKE, MITOCHONDRIAL"/>
    <property type="match status" value="1"/>
</dbReference>
<dbReference type="GO" id="GO:0004497">
    <property type="term" value="F:monooxygenase activity"/>
    <property type="evidence" value="ECO:0007669"/>
    <property type="project" value="UniProtKB-ARBA"/>
</dbReference>
<evidence type="ECO:0000256" key="4">
    <source>
        <dbReference type="ARBA" id="ARBA00022723"/>
    </source>
</evidence>
<dbReference type="GO" id="GO:0051537">
    <property type="term" value="F:2 iron, 2 sulfur cluster binding"/>
    <property type="evidence" value="ECO:0007669"/>
    <property type="project" value="UniProtKB-KW"/>
</dbReference>
<evidence type="ECO:0000256" key="7">
    <source>
        <dbReference type="ARBA" id="ARBA00023157"/>
    </source>
</evidence>
<keyword evidence="3" id="KW-0001">2Fe-2S</keyword>
<organism evidence="12 13">
    <name type="scientific">Arthrobacter alpinus</name>
    <dbReference type="NCBI Taxonomy" id="656366"/>
    <lineage>
        <taxon>Bacteria</taxon>
        <taxon>Bacillati</taxon>
        <taxon>Actinomycetota</taxon>
        <taxon>Actinomycetes</taxon>
        <taxon>Micrococcales</taxon>
        <taxon>Micrococcaceae</taxon>
        <taxon>Arthrobacter</taxon>
    </lineage>
</organism>
<evidence type="ECO:0000256" key="5">
    <source>
        <dbReference type="ARBA" id="ARBA00023004"/>
    </source>
</evidence>
<reference evidence="13" key="1">
    <citation type="submission" date="2015-09" db="EMBL/GenBank/DDBJ databases">
        <title>Complete genome of Arthrobacter alpinus strain R3.8.</title>
        <authorList>
            <person name="See-Too W.S."/>
            <person name="Chan K.G."/>
        </authorList>
    </citation>
    <scope>NUCLEOTIDE SEQUENCE [LARGE SCALE GENOMIC DNA]</scope>
    <source>
        <strain evidence="13">R3.8</strain>
    </source>
</reference>
<keyword evidence="6" id="KW-0411">Iron-sulfur</keyword>
<feature type="signal peptide" evidence="10">
    <location>
        <begin position="1"/>
        <end position="34"/>
    </location>
</feature>
<keyword evidence="10" id="KW-0732">Signal</keyword>
<gene>
    <name evidence="12" type="ORF">AOC05_05345</name>
</gene>
<evidence type="ECO:0000256" key="8">
    <source>
        <dbReference type="ARBA" id="ARBA00029586"/>
    </source>
</evidence>
<feature type="domain" description="Rieske" evidence="11">
    <location>
        <begin position="55"/>
        <end position="148"/>
    </location>
</feature>
<proteinExistence type="predicted"/>
<evidence type="ECO:0000256" key="1">
    <source>
        <dbReference type="ARBA" id="ARBA00002494"/>
    </source>
</evidence>
<keyword evidence="4" id="KW-0479">Metal-binding</keyword>
<dbReference type="PROSITE" id="PS51318">
    <property type="entry name" value="TAT"/>
    <property type="match status" value="1"/>
</dbReference>
<dbReference type="PROSITE" id="PS51296">
    <property type="entry name" value="RIESKE"/>
    <property type="match status" value="1"/>
</dbReference>
<evidence type="ECO:0000256" key="10">
    <source>
        <dbReference type="SAM" id="SignalP"/>
    </source>
</evidence>
<name>A0A0M4QEV5_9MICC</name>
<evidence type="ECO:0000256" key="9">
    <source>
        <dbReference type="ARBA" id="ARBA00034078"/>
    </source>
</evidence>
<dbReference type="AlphaFoldDB" id="A0A0M4QEV5"/>
<dbReference type="GO" id="GO:0016020">
    <property type="term" value="C:membrane"/>
    <property type="evidence" value="ECO:0007669"/>
    <property type="project" value="InterPro"/>
</dbReference>
<dbReference type="InterPro" id="IPR017941">
    <property type="entry name" value="Rieske_2Fe-2S"/>
</dbReference>
<comment type="cofactor">
    <cofactor evidence="9">
        <name>[2Fe-2S] cluster</name>
        <dbReference type="ChEBI" id="CHEBI:190135"/>
    </cofactor>
</comment>
<dbReference type="GO" id="GO:0046872">
    <property type="term" value="F:metal ion binding"/>
    <property type="evidence" value="ECO:0007669"/>
    <property type="project" value="UniProtKB-KW"/>
</dbReference>
<dbReference type="Proteomes" id="UP000062833">
    <property type="component" value="Chromosome"/>
</dbReference>
<protein>
    <recommendedName>
        <fullName evidence="2">Cytochrome bc1 complex Rieske iron-sulfur subunit</fullName>
    </recommendedName>
    <alternativeName>
        <fullName evidence="8">Cytochrome bc1 reductase complex subunit QcrA</fullName>
    </alternativeName>
</protein>
<keyword evidence="13" id="KW-1185">Reference proteome</keyword>
<dbReference type="SUPFAM" id="SSF50022">
    <property type="entry name" value="ISP domain"/>
    <property type="match status" value="1"/>
</dbReference>
<dbReference type="InterPro" id="IPR036922">
    <property type="entry name" value="Rieske_2Fe-2S_sf"/>
</dbReference>
<dbReference type="PRINTS" id="PR00162">
    <property type="entry name" value="RIESKE"/>
</dbReference>
<evidence type="ECO:0000313" key="12">
    <source>
        <dbReference type="EMBL" id="ALE91892.1"/>
    </source>
</evidence>
<dbReference type="Pfam" id="PF00355">
    <property type="entry name" value="Rieske"/>
    <property type="match status" value="1"/>
</dbReference>